<accession>A0ABP8KEL1</accession>
<protein>
    <submittedName>
        <fullName evidence="3">MarR family transcriptional regulator</fullName>
    </submittedName>
</protein>
<proteinExistence type="predicted"/>
<dbReference type="PANTHER" id="PTHR39515:SF2">
    <property type="entry name" value="HTH-TYPE TRANSCRIPTIONAL REGULATOR RV0880"/>
    <property type="match status" value="1"/>
</dbReference>
<dbReference type="Proteomes" id="UP001500635">
    <property type="component" value="Unassembled WGS sequence"/>
</dbReference>
<keyword evidence="4" id="KW-1185">Reference proteome</keyword>
<dbReference type="Pfam" id="PF01047">
    <property type="entry name" value="MarR"/>
    <property type="match status" value="1"/>
</dbReference>
<name>A0ABP8KEL1_9ACTN</name>
<dbReference type="InterPro" id="IPR000489">
    <property type="entry name" value="Pterin-binding_dom"/>
</dbReference>
<dbReference type="PROSITE" id="PS50972">
    <property type="entry name" value="PTERIN_BINDING"/>
    <property type="match status" value="1"/>
</dbReference>
<dbReference type="Gene3D" id="1.10.10.10">
    <property type="entry name" value="Winged helix-like DNA-binding domain superfamily/Winged helix DNA-binding domain"/>
    <property type="match status" value="1"/>
</dbReference>
<organism evidence="3 4">
    <name type="scientific">Tsukamurella soli</name>
    <dbReference type="NCBI Taxonomy" id="644556"/>
    <lineage>
        <taxon>Bacteria</taxon>
        <taxon>Bacillati</taxon>
        <taxon>Actinomycetota</taxon>
        <taxon>Actinomycetes</taxon>
        <taxon>Mycobacteriales</taxon>
        <taxon>Tsukamurellaceae</taxon>
        <taxon>Tsukamurella</taxon>
    </lineage>
</organism>
<evidence type="ECO:0000259" key="1">
    <source>
        <dbReference type="PROSITE" id="PS50972"/>
    </source>
</evidence>
<sequence length="144" mass="15257">MTEPDLGDVAATLRVSLGLLRRSLRAATTDGALPLPELTALVRIDRLGAMTSADLARIEQISPQSMGATVRALQDRGFLARTADPADGRRVVLSLTDAGRTAVEAERAVRNRHLTRAVEAALSPAEIATLAAAVPLLQRIAEEL</sequence>
<dbReference type="InterPro" id="IPR000835">
    <property type="entry name" value="HTH_MarR-typ"/>
</dbReference>
<evidence type="ECO:0000313" key="3">
    <source>
        <dbReference type="EMBL" id="GAA4405052.1"/>
    </source>
</evidence>
<dbReference type="PANTHER" id="PTHR39515">
    <property type="entry name" value="CONSERVED PROTEIN"/>
    <property type="match status" value="1"/>
</dbReference>
<evidence type="ECO:0000259" key="2">
    <source>
        <dbReference type="PROSITE" id="PS50995"/>
    </source>
</evidence>
<feature type="domain" description="Pterin-binding" evidence="1">
    <location>
        <begin position="1"/>
        <end position="93"/>
    </location>
</feature>
<gene>
    <name evidence="3" type="ORF">GCM10023147_47950</name>
</gene>
<feature type="domain" description="HTH marR-type" evidence="2">
    <location>
        <begin position="1"/>
        <end position="142"/>
    </location>
</feature>
<dbReference type="InterPro" id="IPR036390">
    <property type="entry name" value="WH_DNA-bd_sf"/>
</dbReference>
<comment type="caution">
    <text evidence="3">The sequence shown here is derived from an EMBL/GenBank/DDBJ whole genome shotgun (WGS) entry which is preliminary data.</text>
</comment>
<dbReference type="SMART" id="SM00347">
    <property type="entry name" value="HTH_MARR"/>
    <property type="match status" value="1"/>
</dbReference>
<dbReference type="InterPro" id="IPR052526">
    <property type="entry name" value="HTH-type_Bedaq_tolerance"/>
</dbReference>
<dbReference type="PROSITE" id="PS50995">
    <property type="entry name" value="HTH_MARR_2"/>
    <property type="match status" value="1"/>
</dbReference>
<dbReference type="Gene3D" id="1.10.287.100">
    <property type="match status" value="1"/>
</dbReference>
<dbReference type="SUPFAM" id="SSF46785">
    <property type="entry name" value="Winged helix' DNA-binding domain"/>
    <property type="match status" value="1"/>
</dbReference>
<dbReference type="EMBL" id="BAABFR010000132">
    <property type="protein sequence ID" value="GAA4405052.1"/>
    <property type="molecule type" value="Genomic_DNA"/>
</dbReference>
<evidence type="ECO:0000313" key="4">
    <source>
        <dbReference type="Proteomes" id="UP001500635"/>
    </source>
</evidence>
<dbReference type="RefSeq" id="WP_345000994.1">
    <property type="nucleotide sequence ID" value="NZ_BAABFR010000132.1"/>
</dbReference>
<dbReference type="InterPro" id="IPR036388">
    <property type="entry name" value="WH-like_DNA-bd_sf"/>
</dbReference>
<reference evidence="4" key="1">
    <citation type="journal article" date="2019" name="Int. J. Syst. Evol. Microbiol.">
        <title>The Global Catalogue of Microorganisms (GCM) 10K type strain sequencing project: providing services to taxonomists for standard genome sequencing and annotation.</title>
        <authorList>
            <consortium name="The Broad Institute Genomics Platform"/>
            <consortium name="The Broad Institute Genome Sequencing Center for Infectious Disease"/>
            <person name="Wu L."/>
            <person name="Ma J."/>
        </authorList>
    </citation>
    <scope>NUCLEOTIDE SEQUENCE [LARGE SCALE GENOMIC DNA]</scope>
    <source>
        <strain evidence="4">JCM 17688</strain>
    </source>
</reference>